<evidence type="ECO:0000313" key="2">
    <source>
        <dbReference type="EMBL" id="QHT15916.1"/>
    </source>
</evidence>
<accession>A0A6C0DG40</accession>
<name>A0A6C0DG40_9ZZZZ</name>
<dbReference type="EMBL" id="MN739614">
    <property type="protein sequence ID" value="QHT15916.1"/>
    <property type="molecule type" value="Genomic_DNA"/>
</dbReference>
<keyword evidence="1" id="KW-0812">Transmembrane</keyword>
<organism evidence="2">
    <name type="scientific">viral metagenome</name>
    <dbReference type="NCBI Taxonomy" id="1070528"/>
    <lineage>
        <taxon>unclassified sequences</taxon>
        <taxon>metagenomes</taxon>
        <taxon>organismal metagenomes</taxon>
    </lineage>
</organism>
<keyword evidence="1" id="KW-0472">Membrane</keyword>
<keyword evidence="1" id="KW-1133">Transmembrane helix</keyword>
<evidence type="ECO:0000256" key="1">
    <source>
        <dbReference type="SAM" id="Phobius"/>
    </source>
</evidence>
<reference evidence="2" key="1">
    <citation type="journal article" date="2020" name="Nature">
        <title>Giant virus diversity and host interactions through global metagenomics.</title>
        <authorList>
            <person name="Schulz F."/>
            <person name="Roux S."/>
            <person name="Paez-Espino D."/>
            <person name="Jungbluth S."/>
            <person name="Walsh D.A."/>
            <person name="Denef V.J."/>
            <person name="McMahon K.D."/>
            <person name="Konstantinidis K.T."/>
            <person name="Eloe-Fadrosh E.A."/>
            <person name="Kyrpides N.C."/>
            <person name="Woyke T."/>
        </authorList>
    </citation>
    <scope>NUCLEOTIDE SEQUENCE</scope>
    <source>
        <strain evidence="2">GVMAG-M-3300023174-182</strain>
    </source>
</reference>
<sequence length="150" mass="17920">MLSIQINKPNKYPLSSKMRNYIKESNTKSMVSNMVKNKSITKYFNDDPDLEKNIRSKYEKLIQSFYNDDGKDDYCVDDDYFLYHIDMDEFDCEHREHCEHRNNDDDSEKNKKANKINKFFLQSLGVVITLCSFVYYISSVRSRYLVDSKK</sequence>
<proteinExistence type="predicted"/>
<feature type="transmembrane region" description="Helical" evidence="1">
    <location>
        <begin position="119"/>
        <end position="138"/>
    </location>
</feature>
<dbReference type="AlphaFoldDB" id="A0A6C0DG40"/>
<protein>
    <submittedName>
        <fullName evidence="2">Uncharacterized protein</fullName>
    </submittedName>
</protein>